<evidence type="ECO:0000256" key="4">
    <source>
        <dbReference type="ARBA" id="ARBA00022679"/>
    </source>
</evidence>
<gene>
    <name evidence="8" type="ORF">KLO01_20200</name>
</gene>
<evidence type="ECO:0000256" key="5">
    <source>
        <dbReference type="ARBA" id="ARBA00022691"/>
    </source>
</evidence>
<comment type="similarity">
    <text evidence="1">Belongs to the N(4)/N(6)-methyltransferase family.</text>
</comment>
<feature type="binding site" evidence="7">
    <location>
        <position position="182"/>
    </location>
    <ligand>
        <name>S-adenosyl-L-methionine</name>
        <dbReference type="ChEBI" id="CHEBI:59789"/>
    </ligand>
</feature>
<reference evidence="8 9" key="1">
    <citation type="submission" date="2019-07" db="EMBL/GenBank/DDBJ databases">
        <title>Whole genome shotgun sequence of Knoellia locipacati NBRC 109775.</title>
        <authorList>
            <person name="Hosoyama A."/>
            <person name="Uohara A."/>
            <person name="Ohji S."/>
            <person name="Ichikawa N."/>
        </authorList>
    </citation>
    <scope>NUCLEOTIDE SEQUENCE [LARGE SCALE GENOMIC DNA]</scope>
    <source>
        <strain evidence="8 9">NBRC 109775</strain>
    </source>
</reference>
<evidence type="ECO:0000256" key="7">
    <source>
        <dbReference type="PIRSR" id="PIRSR000398-1"/>
    </source>
</evidence>
<protein>
    <recommendedName>
        <fullName evidence="2">site-specific DNA-methyltransferase (adenine-specific)</fullName>
        <ecNumber evidence="2">2.1.1.72</ecNumber>
    </recommendedName>
</protein>
<keyword evidence="5" id="KW-0949">S-adenosyl-L-methionine</keyword>
<sequence>MKGVEGAVMDSPIRWAGSKRALLPRLRAAMPTDYSRYIEPFAGSACLFFEASPRSAILGDFNGELIRAFQHLQIDVEAVIREIRRWDEDGGDYYDVRALQPNIGSSAEAARFLYLNRFGFNGVYRTNRLGHYNVPRGARTGKLPSGDDWRRVSRGLSTAKLRHQDFKRTIALSRAGDFLYVDPPYVTTARSTYGEYGYGSFESSKMQQLRASLQRADSRGVKIMLSFGSIEGFEDLLEAWTVVEIETTRKIAAKLESRSRVGTEILAVNYSARSLI</sequence>
<dbReference type="GO" id="GO:0032259">
    <property type="term" value="P:methylation"/>
    <property type="evidence" value="ECO:0007669"/>
    <property type="project" value="UniProtKB-KW"/>
</dbReference>
<dbReference type="InterPro" id="IPR012327">
    <property type="entry name" value="MeTrfase_D12"/>
</dbReference>
<keyword evidence="3 8" id="KW-0489">Methyltransferase</keyword>
<dbReference type="Proteomes" id="UP000321793">
    <property type="component" value="Unassembled WGS sequence"/>
</dbReference>
<evidence type="ECO:0000256" key="6">
    <source>
        <dbReference type="ARBA" id="ARBA00047942"/>
    </source>
</evidence>
<comment type="caution">
    <text evidence="8">The sequence shown here is derived from an EMBL/GenBank/DDBJ whole genome shotgun (WGS) entry which is preliminary data.</text>
</comment>
<keyword evidence="4 8" id="KW-0808">Transferase</keyword>
<evidence type="ECO:0000313" key="8">
    <source>
        <dbReference type="EMBL" id="GEQ13973.1"/>
    </source>
</evidence>
<dbReference type="Gene3D" id="1.10.1020.10">
    <property type="entry name" value="Adenine-specific Methyltransferase, Domain 2"/>
    <property type="match status" value="1"/>
</dbReference>
<dbReference type="EC" id="2.1.1.72" evidence="2"/>
<evidence type="ECO:0000256" key="3">
    <source>
        <dbReference type="ARBA" id="ARBA00022603"/>
    </source>
</evidence>
<evidence type="ECO:0000313" key="9">
    <source>
        <dbReference type="Proteomes" id="UP000321793"/>
    </source>
</evidence>
<dbReference type="PRINTS" id="PR00505">
    <property type="entry name" value="D12N6MTFRASE"/>
</dbReference>
<dbReference type="Gene3D" id="3.40.50.150">
    <property type="entry name" value="Vaccinia Virus protein VP39"/>
    <property type="match status" value="1"/>
</dbReference>
<dbReference type="SUPFAM" id="SSF53335">
    <property type="entry name" value="S-adenosyl-L-methionine-dependent methyltransferases"/>
    <property type="match status" value="1"/>
</dbReference>
<keyword evidence="9" id="KW-1185">Reference proteome</keyword>
<organism evidence="8 9">
    <name type="scientific">Knoellia locipacati</name>
    <dbReference type="NCBI Taxonomy" id="882824"/>
    <lineage>
        <taxon>Bacteria</taxon>
        <taxon>Bacillati</taxon>
        <taxon>Actinomycetota</taxon>
        <taxon>Actinomycetes</taxon>
        <taxon>Micrococcales</taxon>
        <taxon>Intrasporangiaceae</taxon>
        <taxon>Knoellia</taxon>
    </lineage>
</organism>
<feature type="binding site" evidence="7">
    <location>
        <position position="19"/>
    </location>
    <ligand>
        <name>S-adenosyl-L-methionine</name>
        <dbReference type="ChEBI" id="CHEBI:59789"/>
    </ligand>
</feature>
<proteinExistence type="inferred from homology"/>
<dbReference type="AlphaFoldDB" id="A0A512T1B2"/>
<dbReference type="GO" id="GO:0043565">
    <property type="term" value="F:sequence-specific DNA binding"/>
    <property type="evidence" value="ECO:0007669"/>
    <property type="project" value="TreeGrafter"/>
</dbReference>
<evidence type="ECO:0000256" key="1">
    <source>
        <dbReference type="ARBA" id="ARBA00006594"/>
    </source>
</evidence>
<name>A0A512T1B2_9MICO</name>
<feature type="binding site" evidence="7">
    <location>
        <position position="15"/>
    </location>
    <ligand>
        <name>S-adenosyl-L-methionine</name>
        <dbReference type="ChEBI" id="CHEBI:59789"/>
    </ligand>
</feature>
<dbReference type="InterPro" id="IPR023095">
    <property type="entry name" value="Ade_MeTrfase_dom_2"/>
</dbReference>
<dbReference type="OrthoDB" id="9805629at2"/>
<comment type="catalytic activity">
    <reaction evidence="6">
        <text>a 2'-deoxyadenosine in DNA + S-adenosyl-L-methionine = an N(6)-methyl-2'-deoxyadenosine in DNA + S-adenosyl-L-homocysteine + H(+)</text>
        <dbReference type="Rhea" id="RHEA:15197"/>
        <dbReference type="Rhea" id="RHEA-COMP:12418"/>
        <dbReference type="Rhea" id="RHEA-COMP:12419"/>
        <dbReference type="ChEBI" id="CHEBI:15378"/>
        <dbReference type="ChEBI" id="CHEBI:57856"/>
        <dbReference type="ChEBI" id="CHEBI:59789"/>
        <dbReference type="ChEBI" id="CHEBI:90615"/>
        <dbReference type="ChEBI" id="CHEBI:90616"/>
        <dbReference type="EC" id="2.1.1.72"/>
    </reaction>
</comment>
<dbReference type="PANTHER" id="PTHR30481">
    <property type="entry name" value="DNA ADENINE METHYLASE"/>
    <property type="match status" value="1"/>
</dbReference>
<dbReference type="PANTHER" id="PTHR30481:SF3">
    <property type="entry name" value="DNA ADENINE METHYLASE"/>
    <property type="match status" value="1"/>
</dbReference>
<accession>A0A512T1B2</accession>
<dbReference type="NCBIfam" id="TIGR00571">
    <property type="entry name" value="dam"/>
    <property type="match status" value="1"/>
</dbReference>
<dbReference type="GO" id="GO:0009007">
    <property type="term" value="F:site-specific DNA-methyltransferase (adenine-specific) activity"/>
    <property type="evidence" value="ECO:0007669"/>
    <property type="project" value="UniProtKB-EC"/>
</dbReference>
<dbReference type="EMBL" id="BKBA01000008">
    <property type="protein sequence ID" value="GEQ13973.1"/>
    <property type="molecule type" value="Genomic_DNA"/>
</dbReference>
<dbReference type="Pfam" id="PF02086">
    <property type="entry name" value="MethyltransfD12"/>
    <property type="match status" value="1"/>
</dbReference>
<dbReference type="GO" id="GO:0009307">
    <property type="term" value="P:DNA restriction-modification system"/>
    <property type="evidence" value="ECO:0007669"/>
    <property type="project" value="InterPro"/>
</dbReference>
<dbReference type="GO" id="GO:0006298">
    <property type="term" value="P:mismatch repair"/>
    <property type="evidence" value="ECO:0007669"/>
    <property type="project" value="TreeGrafter"/>
</dbReference>
<dbReference type="PIRSF" id="PIRSF000398">
    <property type="entry name" value="M_m6A_EcoRV"/>
    <property type="match status" value="1"/>
</dbReference>
<evidence type="ECO:0000256" key="2">
    <source>
        <dbReference type="ARBA" id="ARBA00011900"/>
    </source>
</evidence>
<dbReference type="InterPro" id="IPR029063">
    <property type="entry name" value="SAM-dependent_MTases_sf"/>
</dbReference>
<dbReference type="GO" id="GO:1904047">
    <property type="term" value="F:S-adenosyl-L-methionine binding"/>
    <property type="evidence" value="ECO:0007669"/>
    <property type="project" value="TreeGrafter"/>
</dbReference>
<feature type="binding site" evidence="7">
    <location>
        <position position="60"/>
    </location>
    <ligand>
        <name>S-adenosyl-L-methionine</name>
        <dbReference type="ChEBI" id="CHEBI:59789"/>
    </ligand>
</feature>
<dbReference type="InterPro" id="IPR012263">
    <property type="entry name" value="M_m6A_EcoRV"/>
</dbReference>